<reference evidence="16" key="1">
    <citation type="submission" date="2021-05" db="EMBL/GenBank/DDBJ databases">
        <title>Complete genome sequence of the cellulolytic planctomycete Telmatocola sphagniphila SP2T and characterization of the first cellulase from planctomycetes.</title>
        <authorList>
            <person name="Rakitin A.L."/>
            <person name="Beletsky A.V."/>
            <person name="Naumoff D.G."/>
            <person name="Kulichevskaya I.S."/>
            <person name="Mardanov A.V."/>
            <person name="Ravin N.V."/>
            <person name="Dedysh S.N."/>
        </authorList>
    </citation>
    <scope>NUCLEOTIDE SEQUENCE</scope>
    <source>
        <strain evidence="16">SP2T</strain>
    </source>
</reference>
<comment type="pathway">
    <text evidence="3 13 14">Sulfur metabolism; hydrogen sulfide biosynthesis; sulfite from sulfate: step 2/3.</text>
</comment>
<evidence type="ECO:0000256" key="8">
    <source>
        <dbReference type="ARBA" id="ARBA00022777"/>
    </source>
</evidence>
<evidence type="ECO:0000259" key="15">
    <source>
        <dbReference type="Pfam" id="PF01583"/>
    </source>
</evidence>
<evidence type="ECO:0000256" key="12">
    <source>
        <dbReference type="ARBA" id="ARBA00031464"/>
    </source>
</evidence>
<keyword evidence="9 13" id="KW-0067">ATP-binding</keyword>
<dbReference type="KEGG" id="tsph:KIH39_24400"/>
<evidence type="ECO:0000256" key="14">
    <source>
        <dbReference type="RuleBase" id="RU004347"/>
    </source>
</evidence>
<proteinExistence type="inferred from homology"/>
<evidence type="ECO:0000256" key="5">
    <source>
        <dbReference type="ARBA" id="ARBA00012121"/>
    </source>
</evidence>
<feature type="domain" description="APS kinase" evidence="15">
    <location>
        <begin position="94"/>
        <end position="206"/>
    </location>
</feature>
<dbReference type="PANTHER" id="PTHR11055">
    <property type="entry name" value="BIFUNCTIONAL 3'-PHOSPHOADENOSINE 5'-PHOSPHOSULFATE SYNTHASE"/>
    <property type="match status" value="1"/>
</dbReference>
<accession>A0A8E6B7P9</accession>
<feature type="domain" description="APS kinase" evidence="15">
    <location>
        <begin position="29"/>
        <end position="75"/>
    </location>
</feature>
<dbReference type="RefSeq" id="WP_213496427.1">
    <property type="nucleotide sequence ID" value="NZ_CP074694.1"/>
</dbReference>
<evidence type="ECO:0000256" key="3">
    <source>
        <dbReference type="ARBA" id="ARBA00004806"/>
    </source>
</evidence>
<keyword evidence="13" id="KW-0597">Phosphoprotein</keyword>
<evidence type="ECO:0000313" key="16">
    <source>
        <dbReference type="EMBL" id="QVL31940.1"/>
    </source>
</evidence>
<comment type="similarity">
    <text evidence="4 13 14">Belongs to the APS kinase family.</text>
</comment>
<dbReference type="GO" id="GO:0000103">
    <property type="term" value="P:sulfate assimilation"/>
    <property type="evidence" value="ECO:0007669"/>
    <property type="project" value="UniProtKB-UniRule"/>
</dbReference>
<feature type="binding site" evidence="13">
    <location>
        <begin position="36"/>
        <end position="43"/>
    </location>
    <ligand>
        <name>ATP</name>
        <dbReference type="ChEBI" id="CHEBI:30616"/>
    </ligand>
</feature>
<keyword evidence="8 13" id="KW-0418">Kinase</keyword>
<dbReference type="Proteomes" id="UP000676194">
    <property type="component" value="Chromosome"/>
</dbReference>
<dbReference type="UniPathway" id="UPA00140">
    <property type="reaction ID" value="UER00205"/>
</dbReference>
<evidence type="ECO:0000256" key="7">
    <source>
        <dbReference type="ARBA" id="ARBA00022741"/>
    </source>
</evidence>
<keyword evidence="17" id="KW-1185">Reference proteome</keyword>
<evidence type="ECO:0000256" key="10">
    <source>
        <dbReference type="ARBA" id="ARBA00029724"/>
    </source>
</evidence>
<dbReference type="InterPro" id="IPR059117">
    <property type="entry name" value="APS_kinase_dom"/>
</dbReference>
<keyword evidence="6 13" id="KW-0808">Transferase</keyword>
<keyword evidence="7 13" id="KW-0547">Nucleotide-binding</keyword>
<dbReference type="AlphaFoldDB" id="A0A8E6B7P9"/>
<comment type="function">
    <text evidence="2 13 14">Catalyzes the synthesis of activated sulfate.</text>
</comment>
<dbReference type="SUPFAM" id="SSF52540">
    <property type="entry name" value="P-loop containing nucleoside triphosphate hydrolases"/>
    <property type="match status" value="1"/>
</dbReference>
<dbReference type="Gene3D" id="3.40.50.300">
    <property type="entry name" value="P-loop containing nucleotide triphosphate hydrolases"/>
    <property type="match status" value="1"/>
</dbReference>
<dbReference type="InterPro" id="IPR027417">
    <property type="entry name" value="P-loop_NTPase"/>
</dbReference>
<dbReference type="PANTHER" id="PTHR11055:SF1">
    <property type="entry name" value="PAPS SYNTHETASE, ISOFORM D"/>
    <property type="match status" value="1"/>
</dbReference>
<evidence type="ECO:0000256" key="4">
    <source>
        <dbReference type="ARBA" id="ARBA00007008"/>
    </source>
</evidence>
<dbReference type="InterPro" id="IPR002891">
    <property type="entry name" value="APS"/>
</dbReference>
<dbReference type="GO" id="GO:0005524">
    <property type="term" value="F:ATP binding"/>
    <property type="evidence" value="ECO:0007669"/>
    <property type="project" value="UniProtKB-UniRule"/>
</dbReference>
<evidence type="ECO:0000313" key="17">
    <source>
        <dbReference type="Proteomes" id="UP000676194"/>
    </source>
</evidence>
<dbReference type="GO" id="GO:0004020">
    <property type="term" value="F:adenylylsulfate kinase activity"/>
    <property type="evidence" value="ECO:0007669"/>
    <property type="project" value="UniProtKB-UniRule"/>
</dbReference>
<dbReference type="EMBL" id="CP074694">
    <property type="protein sequence ID" value="QVL31940.1"/>
    <property type="molecule type" value="Genomic_DNA"/>
</dbReference>
<dbReference type="NCBIfam" id="TIGR00455">
    <property type="entry name" value="apsK"/>
    <property type="match status" value="1"/>
</dbReference>
<name>A0A8E6B7P9_9BACT</name>
<evidence type="ECO:0000256" key="6">
    <source>
        <dbReference type="ARBA" id="ARBA00022679"/>
    </source>
</evidence>
<protein>
    <recommendedName>
        <fullName evidence="5 13">Adenylyl-sulfate kinase</fullName>
        <ecNumber evidence="5 13">2.7.1.25</ecNumber>
    </recommendedName>
    <alternativeName>
        <fullName evidence="11 13">APS kinase</fullName>
    </alternativeName>
    <alternativeName>
        <fullName evidence="12 13">ATP adenosine-5'-phosphosulfate 3'-phosphotransferase</fullName>
    </alternativeName>
    <alternativeName>
        <fullName evidence="10 13">Adenosine-5'-phosphosulfate kinase</fullName>
    </alternativeName>
</protein>
<evidence type="ECO:0000256" key="1">
    <source>
        <dbReference type="ARBA" id="ARBA00001823"/>
    </source>
</evidence>
<evidence type="ECO:0000256" key="9">
    <source>
        <dbReference type="ARBA" id="ARBA00022840"/>
    </source>
</evidence>
<dbReference type="NCBIfam" id="NF003013">
    <property type="entry name" value="PRK03846.1"/>
    <property type="match status" value="1"/>
</dbReference>
<evidence type="ECO:0000256" key="11">
    <source>
        <dbReference type="ARBA" id="ARBA00031393"/>
    </source>
</evidence>
<evidence type="ECO:0000256" key="13">
    <source>
        <dbReference type="HAMAP-Rule" id="MF_00065"/>
    </source>
</evidence>
<dbReference type="HAMAP" id="MF_00065">
    <property type="entry name" value="Adenylyl_sulf_kinase"/>
    <property type="match status" value="1"/>
</dbReference>
<dbReference type="EC" id="2.7.1.25" evidence="5 13"/>
<dbReference type="GO" id="GO:0070814">
    <property type="term" value="P:hydrogen sulfide biosynthetic process"/>
    <property type="evidence" value="ECO:0007669"/>
    <property type="project" value="UniProtKB-UniRule"/>
</dbReference>
<dbReference type="CDD" id="cd02027">
    <property type="entry name" value="APSK"/>
    <property type="match status" value="1"/>
</dbReference>
<gene>
    <name evidence="13 16" type="primary">cysC</name>
    <name evidence="16" type="ORF">KIH39_24400</name>
</gene>
<feature type="active site" description="Phosphoserine intermediate" evidence="13">
    <location>
        <position position="129"/>
    </location>
</feature>
<evidence type="ECO:0000256" key="2">
    <source>
        <dbReference type="ARBA" id="ARBA00002632"/>
    </source>
</evidence>
<dbReference type="Pfam" id="PF01583">
    <property type="entry name" value="APS_kinase"/>
    <property type="match status" value="2"/>
</dbReference>
<organism evidence="16 17">
    <name type="scientific">Telmatocola sphagniphila</name>
    <dbReference type="NCBI Taxonomy" id="1123043"/>
    <lineage>
        <taxon>Bacteria</taxon>
        <taxon>Pseudomonadati</taxon>
        <taxon>Planctomycetota</taxon>
        <taxon>Planctomycetia</taxon>
        <taxon>Gemmatales</taxon>
        <taxon>Gemmataceae</taxon>
    </lineage>
</organism>
<comment type="catalytic activity">
    <reaction evidence="1 13 14">
        <text>adenosine 5'-phosphosulfate + ATP = 3'-phosphoadenylyl sulfate + ADP + H(+)</text>
        <dbReference type="Rhea" id="RHEA:24152"/>
        <dbReference type="ChEBI" id="CHEBI:15378"/>
        <dbReference type="ChEBI" id="CHEBI:30616"/>
        <dbReference type="ChEBI" id="CHEBI:58243"/>
        <dbReference type="ChEBI" id="CHEBI:58339"/>
        <dbReference type="ChEBI" id="CHEBI:456216"/>
        <dbReference type="EC" id="2.7.1.25"/>
    </reaction>
</comment>
<sequence length="229" mass="25237">MSDIKSTQITWHSGTVTREERAKLLKQTGATLWFTGLSGSGKSTIAVALEQVLIQRGHPAYVLDGDNIRFGLNAGPKILMDTRKYSETSAKRFGLAFSAEDREENIRRIGEVSKLFADSGLICLTSFISPYRKDRDAARAIHEQNKSGAIPFIEIFVDTPIGTCEQRDPKGLYKQAREAVAAGKGMGFTGVDDPYEAPLKPELTIDNSKLTIEESVAAILNFLQDRKLI</sequence>